<dbReference type="OrthoDB" id="272357at2759"/>
<evidence type="ECO:0000256" key="3">
    <source>
        <dbReference type="ARBA" id="ARBA00022771"/>
    </source>
</evidence>
<feature type="region of interest" description="Disordered" evidence="8">
    <location>
        <begin position="296"/>
        <end position="351"/>
    </location>
</feature>
<feature type="compositionally biased region" description="Polar residues" evidence="8">
    <location>
        <begin position="317"/>
        <end position="334"/>
    </location>
</feature>
<feature type="domain" description="HIT-type" evidence="9">
    <location>
        <begin position="3"/>
        <end position="37"/>
    </location>
</feature>
<evidence type="ECO:0000256" key="7">
    <source>
        <dbReference type="PROSITE-ProRule" id="PRU00453"/>
    </source>
</evidence>
<evidence type="ECO:0000313" key="11">
    <source>
        <dbReference type="Proteomes" id="UP000005220"/>
    </source>
</evidence>
<organism evidence="10 11">
    <name type="scientific">Kazachstania africana (strain ATCC 22294 / BCRC 22015 / CBS 2517 / CECT 1963 / NBRC 1671 / NRRL Y-8276)</name>
    <name type="common">Yeast</name>
    <name type="synonym">Kluyveromyces africanus</name>
    <dbReference type="NCBI Taxonomy" id="1071382"/>
    <lineage>
        <taxon>Eukaryota</taxon>
        <taxon>Fungi</taxon>
        <taxon>Dikarya</taxon>
        <taxon>Ascomycota</taxon>
        <taxon>Saccharomycotina</taxon>
        <taxon>Saccharomycetes</taxon>
        <taxon>Saccharomycetales</taxon>
        <taxon>Saccharomycetaceae</taxon>
        <taxon>Kazachstania</taxon>
    </lineage>
</organism>
<dbReference type="InParanoid" id="H2AV94"/>
<sequence length="351" mass="40487">MLCEVCQKESFKYKCPKCLKKTCSLKCSKLHKSNDKCTGIANDSTMYISSETLKKADDEKHENNIMVQRDFNFLSNLKRKIELDKNDAFLKNKKTLLGNKRARYDGEIQRIIRRGVNCLLLPRGMQRSQRNRSKWDKPLDTFVWSIEWILCPPRDKLGEEETFEHISHRVKETDGLLDGISNVVYDKCCSIFSIENQKEDIEIKETKAEKSGKLLSAGVKFYMKYFPQNAIQVMDTKELVELDISSKCIAELFRNKTVIEFPTIYVAKDEQDLPQPYKVVQEPRLPDLIVRSKPFNHAEENNDDDDGDNAAPEESTTKPVTEGQQPHISIPQKQVSEDSDDDYDPTASFKL</sequence>
<dbReference type="Gene3D" id="3.30.60.190">
    <property type="match status" value="1"/>
</dbReference>
<dbReference type="PROSITE" id="PS51083">
    <property type="entry name" value="ZF_HIT"/>
    <property type="match status" value="1"/>
</dbReference>
<dbReference type="GO" id="GO:0070761">
    <property type="term" value="C:pre-snoRNP complex"/>
    <property type="evidence" value="ECO:0007669"/>
    <property type="project" value="TreeGrafter"/>
</dbReference>
<dbReference type="GO" id="GO:0000492">
    <property type="term" value="P:box C/D snoRNP assembly"/>
    <property type="evidence" value="ECO:0007669"/>
    <property type="project" value="EnsemblFungi"/>
</dbReference>
<accession>H2AV94</accession>
<dbReference type="CDD" id="cd23023">
    <property type="entry name" value="zf-HIT_BCD1"/>
    <property type="match status" value="1"/>
</dbReference>
<dbReference type="InterPro" id="IPR057721">
    <property type="entry name" value="BCD1_alpha/beta"/>
</dbReference>
<dbReference type="InterPro" id="IPR051639">
    <property type="entry name" value="BCD1"/>
</dbReference>
<keyword evidence="1" id="KW-0597">Phosphoprotein</keyword>
<evidence type="ECO:0000256" key="4">
    <source>
        <dbReference type="ARBA" id="ARBA00022833"/>
    </source>
</evidence>
<keyword evidence="4" id="KW-0862">Zinc</keyword>
<protein>
    <recommendedName>
        <fullName evidence="9">HIT-type domain-containing protein</fullName>
    </recommendedName>
</protein>
<comment type="function">
    <text evidence="5">Required for box C/D snoRNAs accumulation involved in snoRNA processing, snoRNA transport to the nucleolus and ribosome biogenesis.</text>
</comment>
<dbReference type="Pfam" id="PF04438">
    <property type="entry name" value="zf-HIT"/>
    <property type="match status" value="1"/>
</dbReference>
<dbReference type="GO" id="GO:0005634">
    <property type="term" value="C:nucleus"/>
    <property type="evidence" value="ECO:0007669"/>
    <property type="project" value="TreeGrafter"/>
</dbReference>
<dbReference type="GO" id="GO:0016074">
    <property type="term" value="P:sno(s)RNA metabolic process"/>
    <property type="evidence" value="ECO:0007669"/>
    <property type="project" value="EnsemblFungi"/>
</dbReference>
<gene>
    <name evidence="10" type="primary">KAFR0E01400</name>
    <name evidence="10" type="ORF">KAFR_0E01400</name>
</gene>
<dbReference type="STRING" id="1071382.H2AV94"/>
<dbReference type="GO" id="GO:0000463">
    <property type="term" value="P:maturation of LSU-rRNA from tricistronic rRNA transcript (SSU-rRNA, 5.8S rRNA, LSU-rRNA)"/>
    <property type="evidence" value="ECO:0007669"/>
    <property type="project" value="TreeGrafter"/>
</dbReference>
<dbReference type="eggNOG" id="KOG2858">
    <property type="taxonomic scope" value="Eukaryota"/>
</dbReference>
<dbReference type="Pfam" id="PF25790">
    <property type="entry name" value="BCD1"/>
    <property type="match status" value="1"/>
</dbReference>
<dbReference type="GO" id="GO:0030515">
    <property type="term" value="F:snoRNA binding"/>
    <property type="evidence" value="ECO:0007669"/>
    <property type="project" value="EnsemblFungi"/>
</dbReference>
<dbReference type="PANTHER" id="PTHR13483">
    <property type="entry name" value="BOX C_D SNORNA PROTEIN 1-RELATED"/>
    <property type="match status" value="1"/>
</dbReference>
<dbReference type="PANTHER" id="PTHR13483:SF3">
    <property type="entry name" value="BOX C_D SNORNA PROTEIN 1"/>
    <property type="match status" value="1"/>
</dbReference>
<dbReference type="Proteomes" id="UP000005220">
    <property type="component" value="Chromosome 5"/>
</dbReference>
<dbReference type="FunCoup" id="H2AV94">
    <property type="interactions" value="139"/>
</dbReference>
<dbReference type="GO" id="GO:0008270">
    <property type="term" value="F:zinc ion binding"/>
    <property type="evidence" value="ECO:0007669"/>
    <property type="project" value="UniProtKB-UniRule"/>
</dbReference>
<evidence type="ECO:0000256" key="5">
    <source>
        <dbReference type="ARBA" id="ARBA00049598"/>
    </source>
</evidence>
<evidence type="ECO:0000313" key="10">
    <source>
        <dbReference type="EMBL" id="CCF58294.1"/>
    </source>
</evidence>
<evidence type="ECO:0000259" key="9">
    <source>
        <dbReference type="PROSITE" id="PS51083"/>
    </source>
</evidence>
<dbReference type="AlphaFoldDB" id="H2AV94"/>
<dbReference type="KEGG" id="kaf:KAFR_0E01400"/>
<dbReference type="GeneID" id="13882873"/>
<dbReference type="InterPro" id="IPR007529">
    <property type="entry name" value="Znf_HIT"/>
</dbReference>
<dbReference type="GO" id="GO:0048254">
    <property type="term" value="P:snoRNA localization"/>
    <property type="evidence" value="ECO:0007669"/>
    <property type="project" value="TreeGrafter"/>
</dbReference>
<evidence type="ECO:0000256" key="6">
    <source>
        <dbReference type="ARBA" id="ARBA00049654"/>
    </source>
</evidence>
<evidence type="ECO:0000256" key="8">
    <source>
        <dbReference type="SAM" id="MobiDB-lite"/>
    </source>
</evidence>
<evidence type="ECO:0000256" key="1">
    <source>
        <dbReference type="ARBA" id="ARBA00022553"/>
    </source>
</evidence>
<proteinExistence type="inferred from homology"/>
<keyword evidence="2" id="KW-0479">Metal-binding</keyword>
<dbReference type="RefSeq" id="XP_003957429.1">
    <property type="nucleotide sequence ID" value="XM_003957380.1"/>
</dbReference>
<evidence type="ECO:0000256" key="2">
    <source>
        <dbReference type="ARBA" id="ARBA00022723"/>
    </source>
</evidence>
<comment type="similarity">
    <text evidence="6">Belongs to the BCD1 family.</text>
</comment>
<reference evidence="10 11" key="1">
    <citation type="journal article" date="2011" name="Proc. Natl. Acad. Sci. U.S.A.">
        <title>Evolutionary erosion of yeast sex chromosomes by mating-type switching accidents.</title>
        <authorList>
            <person name="Gordon J.L."/>
            <person name="Armisen D."/>
            <person name="Proux-Wera E."/>
            <person name="Oheigeartaigh S.S."/>
            <person name="Byrne K.P."/>
            <person name="Wolfe K.H."/>
        </authorList>
    </citation>
    <scope>NUCLEOTIDE SEQUENCE [LARGE SCALE GENOMIC DNA]</scope>
    <source>
        <strain evidence="11">ATCC 22294 / BCRC 22015 / CBS 2517 / CECT 1963 / NBRC 1671 / NRRL Y-8276</strain>
    </source>
</reference>
<dbReference type="EMBL" id="HE650825">
    <property type="protein sequence ID" value="CCF58294.1"/>
    <property type="molecule type" value="Genomic_DNA"/>
</dbReference>
<keyword evidence="3 7" id="KW-0863">Zinc-finger</keyword>
<name>H2AV94_KAZAF</name>
<dbReference type="HOGENOM" id="CLU_025524_3_0_1"/>
<keyword evidence="11" id="KW-1185">Reference proteome</keyword>
<dbReference type="SUPFAM" id="SSF144232">
    <property type="entry name" value="HIT/MYND zinc finger-like"/>
    <property type="match status" value="1"/>
</dbReference>